<dbReference type="EMBL" id="JAHQIW010002803">
    <property type="protein sequence ID" value="KAJ1356429.1"/>
    <property type="molecule type" value="Genomic_DNA"/>
</dbReference>
<protein>
    <submittedName>
        <fullName evidence="1">Uncharacterized protein</fullName>
    </submittedName>
</protein>
<evidence type="ECO:0000313" key="1">
    <source>
        <dbReference type="EMBL" id="KAJ1356429.1"/>
    </source>
</evidence>
<proteinExistence type="predicted"/>
<accession>A0AAD5N2V7</accession>
<dbReference type="Proteomes" id="UP001196413">
    <property type="component" value="Unassembled WGS sequence"/>
</dbReference>
<evidence type="ECO:0000313" key="2">
    <source>
        <dbReference type="Proteomes" id="UP001196413"/>
    </source>
</evidence>
<dbReference type="AlphaFoldDB" id="A0AAD5N2V7"/>
<keyword evidence="2" id="KW-1185">Reference proteome</keyword>
<gene>
    <name evidence="1" type="ORF">KIN20_014148</name>
</gene>
<comment type="caution">
    <text evidence="1">The sequence shown here is derived from an EMBL/GenBank/DDBJ whole genome shotgun (WGS) entry which is preliminary data.</text>
</comment>
<name>A0AAD5N2V7_PARTN</name>
<organism evidence="1 2">
    <name type="scientific">Parelaphostrongylus tenuis</name>
    <name type="common">Meningeal worm</name>
    <dbReference type="NCBI Taxonomy" id="148309"/>
    <lineage>
        <taxon>Eukaryota</taxon>
        <taxon>Metazoa</taxon>
        <taxon>Ecdysozoa</taxon>
        <taxon>Nematoda</taxon>
        <taxon>Chromadorea</taxon>
        <taxon>Rhabditida</taxon>
        <taxon>Rhabditina</taxon>
        <taxon>Rhabditomorpha</taxon>
        <taxon>Strongyloidea</taxon>
        <taxon>Metastrongylidae</taxon>
        <taxon>Parelaphostrongylus</taxon>
    </lineage>
</organism>
<sequence length="77" mass="8770">MPITITDEKLNPEILQEYFTVVDSHLKDPHFKRTLSDTDFCENKSVFVKRIGISLASSFKIIKNAASQSMFQAIMCT</sequence>
<reference evidence="1" key="1">
    <citation type="submission" date="2021-06" db="EMBL/GenBank/DDBJ databases">
        <title>Parelaphostrongylus tenuis whole genome reference sequence.</title>
        <authorList>
            <person name="Garwood T.J."/>
            <person name="Larsen P.A."/>
            <person name="Fountain-Jones N.M."/>
            <person name="Garbe J.R."/>
            <person name="Macchietto M.G."/>
            <person name="Kania S.A."/>
            <person name="Gerhold R.W."/>
            <person name="Richards J.E."/>
            <person name="Wolf T.M."/>
        </authorList>
    </citation>
    <scope>NUCLEOTIDE SEQUENCE</scope>
    <source>
        <strain evidence="1">MNPRO001-30</strain>
        <tissue evidence="1">Meninges</tissue>
    </source>
</reference>